<dbReference type="Proteomes" id="UP000004478">
    <property type="component" value="Unassembled WGS sequence"/>
</dbReference>
<protein>
    <submittedName>
        <fullName evidence="2">Uncharacterized protein</fullName>
    </submittedName>
</protein>
<evidence type="ECO:0000313" key="3">
    <source>
        <dbReference type="Proteomes" id="UP000004478"/>
    </source>
</evidence>
<feature type="compositionally biased region" description="Basic and acidic residues" evidence="1">
    <location>
        <begin position="16"/>
        <end position="29"/>
    </location>
</feature>
<gene>
    <name evidence="2" type="ORF">B879_04195</name>
</gene>
<evidence type="ECO:0000313" key="2">
    <source>
        <dbReference type="EMBL" id="EKB47211.1"/>
    </source>
</evidence>
<feature type="region of interest" description="Disordered" evidence="1">
    <location>
        <begin position="1"/>
        <end position="48"/>
    </location>
</feature>
<proteinExistence type="predicted"/>
<name>K1KXL1_CECL9</name>
<dbReference type="AlphaFoldDB" id="K1KXL1"/>
<accession>K1KXL1</accession>
<comment type="caution">
    <text evidence="2">The sequence shown here is derived from an EMBL/GenBank/DDBJ whole genome shotgun (WGS) entry which is preliminary data.</text>
</comment>
<organism evidence="2 3">
    <name type="scientific">Cecembia lonarensis (strain CCUG 58316 / KCTC 22772 / LW9)</name>
    <dbReference type="NCBI Taxonomy" id="1225176"/>
    <lineage>
        <taxon>Bacteria</taxon>
        <taxon>Pseudomonadati</taxon>
        <taxon>Bacteroidota</taxon>
        <taxon>Cytophagia</taxon>
        <taxon>Cytophagales</taxon>
        <taxon>Cyclobacteriaceae</taxon>
        <taxon>Cecembia</taxon>
    </lineage>
</organism>
<feature type="compositionally biased region" description="Polar residues" evidence="1">
    <location>
        <begin position="1"/>
        <end position="10"/>
    </location>
</feature>
<dbReference type="EMBL" id="AMGM01000210">
    <property type="protein sequence ID" value="EKB47211.1"/>
    <property type="molecule type" value="Genomic_DNA"/>
</dbReference>
<reference evidence="2 3" key="1">
    <citation type="journal article" date="2012" name="J. Bacteriol.">
        <title>Draft Genome Sequence of Cecembia lonarensis Strain LW9T, Isolated from Lonar Lake, a Haloalkaline Lake in India.</title>
        <authorList>
            <person name="Shivaji S."/>
            <person name="Ara S."/>
            <person name="Singh A."/>
            <person name="Pinnaka A.K."/>
        </authorList>
    </citation>
    <scope>NUCLEOTIDE SEQUENCE [LARGE SCALE GENOMIC DNA]</scope>
    <source>
        <strain evidence="2 3">LW9</strain>
    </source>
</reference>
<evidence type="ECO:0000256" key="1">
    <source>
        <dbReference type="SAM" id="MobiDB-lite"/>
    </source>
</evidence>
<keyword evidence="3" id="KW-1185">Reference proteome</keyword>
<sequence>MNATRSTTTVLPHGEVPQDQRVKEAKEGGAEPTVEQSGALRPPDSSTS</sequence>